<evidence type="ECO:0000256" key="1">
    <source>
        <dbReference type="SAM" id="Phobius"/>
    </source>
</evidence>
<dbReference type="EMBL" id="JAEDAE010000002">
    <property type="protein sequence ID" value="MBH8557640.1"/>
    <property type="molecule type" value="Genomic_DNA"/>
</dbReference>
<gene>
    <name evidence="3" type="ORF">I7X13_06250</name>
</gene>
<keyword evidence="1" id="KW-0472">Membrane</keyword>
<dbReference type="Pfam" id="PF01757">
    <property type="entry name" value="Acyl_transf_3"/>
    <property type="match status" value="1"/>
</dbReference>
<dbReference type="GO" id="GO:0016746">
    <property type="term" value="F:acyltransferase activity"/>
    <property type="evidence" value="ECO:0007669"/>
    <property type="project" value="UniProtKB-KW"/>
</dbReference>
<organism evidence="3 4">
    <name type="scientific">Hymenobacter negativus</name>
    <dbReference type="NCBI Taxonomy" id="2795026"/>
    <lineage>
        <taxon>Bacteria</taxon>
        <taxon>Pseudomonadati</taxon>
        <taxon>Bacteroidota</taxon>
        <taxon>Cytophagia</taxon>
        <taxon>Cytophagales</taxon>
        <taxon>Hymenobacteraceae</taxon>
        <taxon>Hymenobacter</taxon>
    </lineage>
</organism>
<keyword evidence="3" id="KW-0808">Transferase</keyword>
<evidence type="ECO:0000313" key="4">
    <source>
        <dbReference type="Proteomes" id="UP000625631"/>
    </source>
</evidence>
<keyword evidence="3" id="KW-0012">Acyltransferase</keyword>
<comment type="caution">
    <text evidence="3">The sequence shown here is derived from an EMBL/GenBank/DDBJ whole genome shotgun (WGS) entry which is preliminary data.</text>
</comment>
<feature type="transmembrane region" description="Helical" evidence="1">
    <location>
        <begin position="309"/>
        <end position="330"/>
    </location>
</feature>
<feature type="transmembrane region" description="Helical" evidence="1">
    <location>
        <begin position="20"/>
        <end position="39"/>
    </location>
</feature>
<accession>A0ABS0Q4U0</accession>
<feature type="transmembrane region" description="Helical" evidence="1">
    <location>
        <begin position="59"/>
        <end position="79"/>
    </location>
</feature>
<protein>
    <submittedName>
        <fullName evidence="3">Acyltransferase</fullName>
    </submittedName>
</protein>
<keyword evidence="4" id="KW-1185">Reference proteome</keyword>
<feature type="transmembrane region" description="Helical" evidence="1">
    <location>
        <begin position="228"/>
        <end position="259"/>
    </location>
</feature>
<keyword evidence="1" id="KW-1133">Transmembrane helix</keyword>
<reference evidence="3 4" key="1">
    <citation type="submission" date="2020-12" db="EMBL/GenBank/DDBJ databases">
        <title>Hymenobacter sp.</title>
        <authorList>
            <person name="Kim M.K."/>
        </authorList>
    </citation>
    <scope>NUCLEOTIDE SEQUENCE [LARGE SCALE GENOMIC DNA]</scope>
    <source>
        <strain evidence="3 4">BT442</strain>
    </source>
</reference>
<dbReference type="InterPro" id="IPR002656">
    <property type="entry name" value="Acyl_transf_3_dom"/>
</dbReference>
<dbReference type="PANTHER" id="PTHR23028">
    <property type="entry name" value="ACETYLTRANSFERASE"/>
    <property type="match status" value="1"/>
</dbReference>
<name>A0ABS0Q4U0_9BACT</name>
<evidence type="ECO:0000313" key="3">
    <source>
        <dbReference type="EMBL" id="MBH8557640.1"/>
    </source>
</evidence>
<feature type="transmembrane region" description="Helical" evidence="1">
    <location>
        <begin position="180"/>
        <end position="199"/>
    </location>
</feature>
<proteinExistence type="predicted"/>
<feature type="transmembrane region" description="Helical" evidence="1">
    <location>
        <begin position="151"/>
        <end position="173"/>
    </location>
</feature>
<sequence length="343" mass="37865">MPESAAAPVTGEAKPRKSYLPGLDTLRAVAALSVCFFHFSGGMMPKLVVPAAKSAFSQGYLGVDIFFVISGFIIPYSLVGKNHRVAGFFAYLKKRVMRINPPAYVSLLLVLGQWFFIDKFINKTSFYTKDLSLGQVVHNLLFTIPFTNYKWISGIFWTLAIEFQFYLFIGLLFNILFGRNLVWFVTLYVLMGLAQFVPALAAAEFFHYSTLFALGGVALLWQQQRIPAWLYAAGLVAFGGLALWQLGLYAALVGVGTAVAINTIKVSIPGFSFLGKISYSLYLLHGLIGTTAEFALVKLLPPTSDARKLLLTAVCLGLAIAGAYVFYLIVEKPFMRLASQNRR</sequence>
<keyword evidence="1" id="KW-0812">Transmembrane</keyword>
<evidence type="ECO:0000259" key="2">
    <source>
        <dbReference type="Pfam" id="PF01757"/>
    </source>
</evidence>
<feature type="transmembrane region" description="Helical" evidence="1">
    <location>
        <begin position="99"/>
        <end position="117"/>
    </location>
</feature>
<dbReference type="PANTHER" id="PTHR23028:SF53">
    <property type="entry name" value="ACYL_TRANSF_3 DOMAIN-CONTAINING PROTEIN"/>
    <property type="match status" value="1"/>
</dbReference>
<feature type="domain" description="Acyltransferase 3" evidence="2">
    <location>
        <begin position="21"/>
        <end position="327"/>
    </location>
</feature>
<dbReference type="InterPro" id="IPR050879">
    <property type="entry name" value="Acyltransferase_3"/>
</dbReference>
<dbReference type="Proteomes" id="UP000625631">
    <property type="component" value="Unassembled WGS sequence"/>
</dbReference>